<dbReference type="EMBL" id="JBHULI010000005">
    <property type="protein sequence ID" value="MFD2531600.1"/>
    <property type="molecule type" value="Genomic_DNA"/>
</dbReference>
<gene>
    <name evidence="4" type="ORF">ACFSVN_03990</name>
</gene>
<dbReference type="PANTHER" id="PTHR36842">
    <property type="entry name" value="PROTEIN TOLB HOMOLOG"/>
    <property type="match status" value="1"/>
</dbReference>
<protein>
    <submittedName>
        <fullName evidence="4">Amidohydrolase family protein</fullName>
    </submittedName>
</protein>
<accession>A0ABW5JGP7</accession>
<evidence type="ECO:0000259" key="3">
    <source>
        <dbReference type="Pfam" id="PF01979"/>
    </source>
</evidence>
<dbReference type="Gene3D" id="2.30.40.10">
    <property type="entry name" value="Urease, subunit C, domain 1"/>
    <property type="match status" value="2"/>
</dbReference>
<dbReference type="Pfam" id="PF26549">
    <property type="entry name" value="Tricorn_N"/>
    <property type="match status" value="1"/>
</dbReference>
<dbReference type="SUPFAM" id="SSF51556">
    <property type="entry name" value="Metallo-dependent hydrolases"/>
    <property type="match status" value="1"/>
</dbReference>
<reference evidence="5" key="1">
    <citation type="journal article" date="2019" name="Int. J. Syst. Evol. Microbiol.">
        <title>The Global Catalogue of Microorganisms (GCM) 10K type strain sequencing project: providing services to taxonomists for standard genome sequencing and annotation.</title>
        <authorList>
            <consortium name="The Broad Institute Genomics Platform"/>
            <consortium name="The Broad Institute Genome Sequencing Center for Infectious Disease"/>
            <person name="Wu L."/>
            <person name="Ma J."/>
        </authorList>
    </citation>
    <scope>NUCLEOTIDE SEQUENCE [LARGE SCALE GENOMIC DNA]</scope>
    <source>
        <strain evidence="5">KCTC 52042</strain>
    </source>
</reference>
<comment type="caution">
    <text evidence="4">The sequence shown here is derived from an EMBL/GenBank/DDBJ whole genome shotgun (WGS) entry which is preliminary data.</text>
</comment>
<dbReference type="InterPro" id="IPR011042">
    <property type="entry name" value="6-blade_b-propeller_TolB-like"/>
</dbReference>
<evidence type="ECO:0000313" key="5">
    <source>
        <dbReference type="Proteomes" id="UP001597460"/>
    </source>
</evidence>
<feature type="compositionally biased region" description="Acidic residues" evidence="2">
    <location>
        <begin position="645"/>
        <end position="667"/>
    </location>
</feature>
<dbReference type="RefSeq" id="WP_390298952.1">
    <property type="nucleotide sequence ID" value="NZ_JBHULI010000005.1"/>
</dbReference>
<dbReference type="Pfam" id="PF01979">
    <property type="entry name" value="Amidohydro_1"/>
    <property type="match status" value="1"/>
</dbReference>
<name>A0ABW5JGP7_9BACT</name>
<dbReference type="InterPro" id="IPR032466">
    <property type="entry name" value="Metal_Hydrolase"/>
</dbReference>
<dbReference type="InterPro" id="IPR011659">
    <property type="entry name" value="WD40"/>
</dbReference>
<keyword evidence="5" id="KW-1185">Reference proteome</keyword>
<organism evidence="4 5">
    <name type="scientific">Gracilimonas halophila</name>
    <dbReference type="NCBI Taxonomy" id="1834464"/>
    <lineage>
        <taxon>Bacteria</taxon>
        <taxon>Pseudomonadati</taxon>
        <taxon>Balneolota</taxon>
        <taxon>Balneolia</taxon>
        <taxon>Balneolales</taxon>
        <taxon>Balneolaceae</taxon>
        <taxon>Gracilimonas</taxon>
    </lineage>
</organism>
<feature type="domain" description="Amidohydrolase-related" evidence="3">
    <location>
        <begin position="749"/>
        <end position="1076"/>
    </location>
</feature>
<dbReference type="InterPro" id="IPR011059">
    <property type="entry name" value="Metal-dep_hydrolase_composite"/>
</dbReference>
<evidence type="ECO:0000256" key="1">
    <source>
        <dbReference type="ARBA" id="ARBA00009820"/>
    </source>
</evidence>
<sequence>MRLIDVISTFLKLFVMLLIMLFSPEMLWAQDGEAESDSTESEELNELPLKPGREFSFDLTEGSWISLDVSPNGQTIVFDFLGDLYTIPIEGGEATQVTEGMQFDSQPRFSPDGNKIAFISDASGGEGVWIYDLETEESKQLTRGKDNEYQSPEWTPDGKYVIASKDDPGNHKIWLYHIDGGSGTPLVDEPGNLRMTEGAFGADERYVWFSRRSGTWNYNASLPQYQIATYDRETGDITTQSDRYGSSFRATLSNDGKWLVYGTRHDEHTGLVKRNLETGDEDWLAYPVQHDDQESRASRDVLPGMSFTPDSEFVVTSYGGKIWKLPINGGDAEEIPFRVTGSIDLGPELDFNYPIEDTPQFKITQIRDAVPSPDGKKIAFTALNEIYTMELPDGEPRKLVELDEIQAQPIWSPDGEWIAFVTWTPETGKLYKVRENGRRLQQLNEEEGVFQDPVWNNDGSRIVVIKGQPQDFRNATRRSAFQGTSDLVWIDADGSENNFITYTNGRSNPHFVKDSDRIYLSSWSGLTSIRWDGTDEKEHLEVTRSGGGRASWIRMAPEGDQALAQIGTDLFIVTVPQVGGEAPSIRVGGSSSAFPSKKLTDIGGQFPAWSRDANRVHWSIGNAHVIYDFEAEEAYKDSVEAAKEMEEEAEGAESGEEEGDEESEEEKEEKSEKDEGYKPDEIEISVMADRDIPEGTLVLRGATVITMNGDEIIENADLLIENNRITGIGARGEVDIPSGAEIKEVSGKTIIPGFVDTHAHFRHPVNLHRGEFWSYMTNLAYGVITTRDPQTATTDVLTYQDLVHAGKLLGPRVYSTGPGVFSSENIKDLDHARDVMKRYSEYYDTKTIKMYGAGNREQRQWIIQASKEQELMPTTEGSLDFKENLTQVIDGYPGHEHSFPVFPLYKDVIDLVAFSRTVYTPTLLVAYGGPWAENYYYATERPHDEPKLQRFMPHQNLDERTRRRNAGWFMEEEHVFEEQSVFVKDLVEAGGRAGVGSHGQLQGLGYHWELWAMQAGGISEHDILKVATIQGAEAIGLDTDLGTVEEGKLADLLILNSNPLENIRNSKDIHYIMKNGYMYEAETLNEVFPDQKELPTFWWQNNEPLGVPGVEK</sequence>
<comment type="similarity">
    <text evidence="1">Belongs to the TolB family.</text>
</comment>
<evidence type="ECO:0000313" key="4">
    <source>
        <dbReference type="EMBL" id="MFD2531600.1"/>
    </source>
</evidence>
<dbReference type="Gene3D" id="3.20.20.140">
    <property type="entry name" value="Metal-dependent hydrolases"/>
    <property type="match status" value="2"/>
</dbReference>
<dbReference type="Gene3D" id="2.120.10.30">
    <property type="entry name" value="TolB, C-terminal domain"/>
    <property type="match status" value="2"/>
</dbReference>
<dbReference type="SUPFAM" id="SSF51338">
    <property type="entry name" value="Composite domain of metallo-dependent hydrolases"/>
    <property type="match status" value="1"/>
</dbReference>
<feature type="compositionally biased region" description="Basic and acidic residues" evidence="2">
    <location>
        <begin position="668"/>
        <end position="681"/>
    </location>
</feature>
<dbReference type="Proteomes" id="UP001597460">
    <property type="component" value="Unassembled WGS sequence"/>
</dbReference>
<dbReference type="InterPro" id="IPR006680">
    <property type="entry name" value="Amidohydro-rel"/>
</dbReference>
<feature type="region of interest" description="Disordered" evidence="2">
    <location>
        <begin position="640"/>
        <end position="682"/>
    </location>
</feature>
<evidence type="ECO:0000256" key="2">
    <source>
        <dbReference type="SAM" id="MobiDB-lite"/>
    </source>
</evidence>
<dbReference type="Pfam" id="PF07676">
    <property type="entry name" value="PD40"/>
    <property type="match status" value="1"/>
</dbReference>
<proteinExistence type="inferred from homology"/>
<dbReference type="SUPFAM" id="SSF69304">
    <property type="entry name" value="Tricorn protease N-terminal domain"/>
    <property type="match status" value="2"/>
</dbReference>